<proteinExistence type="predicted"/>
<reference evidence="5" key="1">
    <citation type="submission" date="2016-11" db="EMBL/GenBank/DDBJ databases">
        <authorList>
            <person name="Varghese N."/>
            <person name="Submissions S."/>
        </authorList>
    </citation>
    <scope>NUCLEOTIDE SEQUENCE [LARGE SCALE GENOMIC DNA]</scope>
    <source>
        <strain evidence="5">DSM 17539</strain>
    </source>
</reference>
<evidence type="ECO:0000313" key="4">
    <source>
        <dbReference type="EMBL" id="SHE51191.1"/>
    </source>
</evidence>
<keyword evidence="3" id="KW-0472">Membrane</keyword>
<dbReference type="EMBL" id="FQUX01000001">
    <property type="protein sequence ID" value="SHE51191.1"/>
    <property type="molecule type" value="Genomic_DNA"/>
</dbReference>
<keyword evidence="3" id="KW-1133">Transmembrane helix</keyword>
<feature type="compositionally biased region" description="Basic and acidic residues" evidence="2">
    <location>
        <begin position="713"/>
        <end position="742"/>
    </location>
</feature>
<feature type="coiled-coil region" evidence="1">
    <location>
        <begin position="568"/>
        <end position="689"/>
    </location>
</feature>
<sequence>MDNYNKILYKLNAFIAKFYTKMLLKGLLLFLAFGLLFFFAVVGIEYFLWLSSTGRLLLLVLFVGVELYLLWKFIITPLSFLLRWKRGLSNKEASLLIGKHFPEVEDKLFNLLDLAESNSKSELLLASIQQRSMDLSVVPFVKAIDLKENIGYAKYLLLPLFIFAIIWISGDVVSYFSSYKRVVNYDLAYEPPAPFTFRLLTSSLDVLEGKSLTVSLTTEGRVKPESVSIVVDGKEFLLQFKEGLYQYEFTRPLKSTSFYFVSNGFRSKDYFLNVLSAPSIVDFEMFLDYPDYTEREDEVIKSTGNAVFPEGTSVSWRMKTRTTDEVLFNVGDSIQKFQRVGDIFNFRKRVYSDLDYELSISNVNVTSYEKLGYRFNVIRDAFPSLRVEQVLDSLNPNLSYYIGEATDDYRLNTVRLIYFKKGQENKKVLVLSNPNVNYNKFYYTFPSGLDLEEGEVYDFYFEVVDNDAIHNGKVTKSQVFSSVFLSDNQLKYRELVFQKSILKNLDKSLEMSKEQQENLKEINRQDRENSVLSFSDQNRIKDFLKQQEVQEDLMKKFSGQLKDNLKKSEEDSKLKKLLEERLERQELEAKKNERLLEELNKLAEKLDKDELAKRLEELGKKQRNADRNLEQLLELTKRYYIQQKADQLSDNLMKLSKEQEALVDKDVGLDEQQKEQDSLGSKFEEISKEVDELLKDIASLKKPIDLKVDMGKMEDIKKDQRGAMEEISKQPKGDKSTSDKAKSKQKSAAKKMKELADDLLAANSGGGGGSSTAEDAEMLRQLLDNLITFSFKQEGLYKTLGQTELSGTVNSAGIKRQQELRELFKHVDDSLFALSLRQAELSEFVNEQITEVYYNLDKALESMAESEMYQGASYQKYVLNAANNLNDFLANVLENLQQSMSPSMGKGEGEGFQLPDIILGQEKLGEKLGEMGKKGSEGGSSGEGKKGKGEEGNSGKNGNDGKDGDGGAGDNGKEGANGKGKGSKEGQGSETGQGTGGGSEGGSGGSQSGPSEEELNELYEIYKEQQLLREQFEDQLKNLINNDDRKLGEKLVKQMEDFQNDLLRNGITQQTINKMNNINREMLKLDNAAIKQGKSKERESKSNGNFFENPILTRPSILDNYRNDVEILNRQALPLQQNFQIRVKEYFRIDD</sequence>
<gene>
    <name evidence="4" type="ORF">SAMN03080594_101478</name>
</gene>
<dbReference type="AlphaFoldDB" id="A0A1M4U309"/>
<feature type="transmembrane region" description="Helical" evidence="3">
    <location>
        <begin position="27"/>
        <end position="50"/>
    </location>
</feature>
<protein>
    <recommendedName>
        <fullName evidence="6">Glutamyl-tRNA synthetase</fullName>
    </recommendedName>
</protein>
<evidence type="ECO:0008006" key="6">
    <source>
        <dbReference type="Google" id="ProtNLM"/>
    </source>
</evidence>
<name>A0A1M4U309_9FLAO</name>
<dbReference type="RefSeq" id="WP_072860122.1">
    <property type="nucleotide sequence ID" value="NZ_FQUX01000001.1"/>
</dbReference>
<dbReference type="Proteomes" id="UP000184406">
    <property type="component" value="Unassembled WGS sequence"/>
</dbReference>
<evidence type="ECO:0000313" key="5">
    <source>
        <dbReference type="Proteomes" id="UP000184406"/>
    </source>
</evidence>
<keyword evidence="1" id="KW-0175">Coiled coil</keyword>
<feature type="compositionally biased region" description="Gly residues" evidence="2">
    <location>
        <begin position="966"/>
        <end position="980"/>
    </location>
</feature>
<dbReference type="OrthoDB" id="9812498at2"/>
<feature type="compositionally biased region" description="Basic and acidic residues" evidence="2">
    <location>
        <begin position="943"/>
        <end position="965"/>
    </location>
</feature>
<feature type="region of interest" description="Disordered" evidence="2">
    <location>
        <begin position="713"/>
        <end position="748"/>
    </location>
</feature>
<feature type="region of interest" description="Disordered" evidence="2">
    <location>
        <begin position="929"/>
        <end position="1012"/>
    </location>
</feature>
<feature type="compositionally biased region" description="Gly residues" evidence="2">
    <location>
        <begin position="989"/>
        <end position="1007"/>
    </location>
</feature>
<feature type="transmembrane region" description="Helical" evidence="3">
    <location>
        <begin position="155"/>
        <end position="176"/>
    </location>
</feature>
<keyword evidence="3" id="KW-0812">Transmembrane</keyword>
<accession>A0A1M4U309</accession>
<evidence type="ECO:0000256" key="2">
    <source>
        <dbReference type="SAM" id="MobiDB-lite"/>
    </source>
</evidence>
<keyword evidence="5" id="KW-1185">Reference proteome</keyword>
<evidence type="ECO:0000256" key="1">
    <source>
        <dbReference type="SAM" id="Coils"/>
    </source>
</evidence>
<feature type="coiled-coil region" evidence="1">
    <location>
        <begin position="502"/>
        <end position="529"/>
    </location>
</feature>
<feature type="coiled-coil region" evidence="1">
    <location>
        <begin position="1015"/>
        <end position="1042"/>
    </location>
</feature>
<feature type="transmembrane region" description="Helical" evidence="3">
    <location>
        <begin position="56"/>
        <end position="82"/>
    </location>
</feature>
<evidence type="ECO:0000256" key="3">
    <source>
        <dbReference type="SAM" id="Phobius"/>
    </source>
</evidence>
<organism evidence="4 5">
    <name type="scientific">Arenibacter palladensis</name>
    <dbReference type="NCBI Taxonomy" id="237373"/>
    <lineage>
        <taxon>Bacteria</taxon>
        <taxon>Pseudomonadati</taxon>
        <taxon>Bacteroidota</taxon>
        <taxon>Flavobacteriia</taxon>
        <taxon>Flavobacteriales</taxon>
        <taxon>Flavobacteriaceae</taxon>
        <taxon>Arenibacter</taxon>
    </lineage>
</organism>